<gene>
    <name evidence="1" type="ORF">K457DRAFT_82780</name>
</gene>
<keyword evidence="2" id="KW-1185">Reference proteome</keyword>
<dbReference type="AlphaFoldDB" id="A0A197JHH6"/>
<dbReference type="EMBL" id="KV442107">
    <property type="protein sequence ID" value="OAQ23844.1"/>
    <property type="molecule type" value="Genomic_DNA"/>
</dbReference>
<evidence type="ECO:0000313" key="2">
    <source>
        <dbReference type="Proteomes" id="UP000078512"/>
    </source>
</evidence>
<dbReference type="OrthoDB" id="4478223at2759"/>
<protein>
    <submittedName>
        <fullName evidence="1">Uncharacterized protein</fullName>
    </submittedName>
</protein>
<proteinExistence type="predicted"/>
<sequence length="71" mass="7563">MLQAAIPVDAVTATCPAARTSQSSMSSCNRTDFPVPADPVKNTFCRLLMTWSSTYSCVSVSSNPSFVIWAG</sequence>
<dbReference type="Proteomes" id="UP000078512">
    <property type="component" value="Unassembled WGS sequence"/>
</dbReference>
<accession>A0A197JHH6</accession>
<evidence type="ECO:0000313" key="1">
    <source>
        <dbReference type="EMBL" id="OAQ23844.1"/>
    </source>
</evidence>
<name>A0A197JHH6_9FUNG</name>
<organism evidence="1 2">
    <name type="scientific">Linnemannia elongata AG-77</name>
    <dbReference type="NCBI Taxonomy" id="1314771"/>
    <lineage>
        <taxon>Eukaryota</taxon>
        <taxon>Fungi</taxon>
        <taxon>Fungi incertae sedis</taxon>
        <taxon>Mucoromycota</taxon>
        <taxon>Mortierellomycotina</taxon>
        <taxon>Mortierellomycetes</taxon>
        <taxon>Mortierellales</taxon>
        <taxon>Mortierellaceae</taxon>
        <taxon>Linnemannia</taxon>
    </lineage>
</organism>
<reference evidence="1 2" key="1">
    <citation type="submission" date="2016-05" db="EMBL/GenBank/DDBJ databases">
        <title>Genome sequencing reveals origins of a unique bacterial endosymbiosis in the earliest lineages of terrestrial Fungi.</title>
        <authorList>
            <consortium name="DOE Joint Genome Institute"/>
            <person name="Uehling J."/>
            <person name="Gryganskyi A."/>
            <person name="Hameed K."/>
            <person name="Tschaplinski T."/>
            <person name="Misztal P."/>
            <person name="Wu S."/>
            <person name="Desiro A."/>
            <person name="Vande Pol N."/>
            <person name="Du Z.-Y."/>
            <person name="Zienkiewicz A."/>
            <person name="Zienkiewicz K."/>
            <person name="Morin E."/>
            <person name="Tisserant E."/>
            <person name="Splivallo R."/>
            <person name="Hainaut M."/>
            <person name="Henrissat B."/>
            <person name="Ohm R."/>
            <person name="Kuo A."/>
            <person name="Yan J."/>
            <person name="Lipzen A."/>
            <person name="Nolan M."/>
            <person name="Labutti K."/>
            <person name="Barry K."/>
            <person name="Goldstein A."/>
            <person name="Labbe J."/>
            <person name="Schadt C."/>
            <person name="Tuskan G."/>
            <person name="Grigoriev I."/>
            <person name="Martin F."/>
            <person name="Vilgalys R."/>
            <person name="Bonito G."/>
        </authorList>
    </citation>
    <scope>NUCLEOTIDE SEQUENCE [LARGE SCALE GENOMIC DNA]</scope>
    <source>
        <strain evidence="1 2">AG-77</strain>
    </source>
</reference>